<dbReference type="Proteomes" id="UP000289238">
    <property type="component" value="Unassembled WGS sequence"/>
</dbReference>
<evidence type="ECO:0000313" key="7">
    <source>
        <dbReference type="EMBL" id="RXG23569.1"/>
    </source>
</evidence>
<feature type="transmembrane region" description="Helical" evidence="6">
    <location>
        <begin position="299"/>
        <end position="323"/>
    </location>
</feature>
<organism evidence="7 8">
    <name type="scientific">Leeuwenhoekiella aequorea</name>
    <dbReference type="NCBI Taxonomy" id="283736"/>
    <lineage>
        <taxon>Bacteria</taxon>
        <taxon>Pseudomonadati</taxon>
        <taxon>Bacteroidota</taxon>
        <taxon>Flavobacteriia</taxon>
        <taxon>Flavobacteriales</taxon>
        <taxon>Flavobacteriaceae</taxon>
        <taxon>Leeuwenhoekiella</taxon>
    </lineage>
</organism>
<feature type="transmembrane region" description="Helical" evidence="6">
    <location>
        <begin position="155"/>
        <end position="173"/>
    </location>
</feature>
<dbReference type="GO" id="GO:0005886">
    <property type="term" value="C:plasma membrane"/>
    <property type="evidence" value="ECO:0007669"/>
    <property type="project" value="UniProtKB-SubCell"/>
</dbReference>
<keyword evidence="2" id="KW-1003">Cell membrane</keyword>
<dbReference type="InterPro" id="IPR002797">
    <property type="entry name" value="Polysacc_synth"/>
</dbReference>
<dbReference type="InterPro" id="IPR050833">
    <property type="entry name" value="Poly_Biosynth_Transport"/>
</dbReference>
<reference evidence="7 8" key="1">
    <citation type="submission" date="2018-07" db="EMBL/GenBank/DDBJ databases">
        <title>Leeuwenhoekiella genomics.</title>
        <authorList>
            <person name="Tahon G."/>
            <person name="Willems A."/>
        </authorList>
    </citation>
    <scope>NUCLEOTIDE SEQUENCE [LARGE SCALE GENOMIC DNA]</scope>
    <source>
        <strain evidence="7 8">LMG 22550</strain>
    </source>
</reference>
<dbReference type="RefSeq" id="WP_128757086.1">
    <property type="nucleotide sequence ID" value="NZ_QOVM01000002.1"/>
</dbReference>
<feature type="transmembrane region" description="Helical" evidence="6">
    <location>
        <begin position="78"/>
        <end position="103"/>
    </location>
</feature>
<keyword evidence="5 6" id="KW-0472">Membrane</keyword>
<dbReference type="OrthoDB" id="88014at2"/>
<feature type="transmembrane region" description="Helical" evidence="6">
    <location>
        <begin position="179"/>
        <end position="198"/>
    </location>
</feature>
<evidence type="ECO:0000256" key="6">
    <source>
        <dbReference type="SAM" id="Phobius"/>
    </source>
</evidence>
<feature type="transmembrane region" description="Helical" evidence="6">
    <location>
        <begin position="329"/>
        <end position="347"/>
    </location>
</feature>
<dbReference type="AlphaFoldDB" id="A0A4Q0PC48"/>
<feature type="transmembrane region" description="Helical" evidence="6">
    <location>
        <begin position="115"/>
        <end position="135"/>
    </location>
</feature>
<proteinExistence type="predicted"/>
<evidence type="ECO:0000256" key="4">
    <source>
        <dbReference type="ARBA" id="ARBA00022989"/>
    </source>
</evidence>
<comment type="caution">
    <text evidence="7">The sequence shown here is derived from an EMBL/GenBank/DDBJ whole genome shotgun (WGS) entry which is preliminary data.</text>
</comment>
<evidence type="ECO:0000256" key="2">
    <source>
        <dbReference type="ARBA" id="ARBA00022475"/>
    </source>
</evidence>
<keyword evidence="3 6" id="KW-0812">Transmembrane</keyword>
<dbReference type="Pfam" id="PF01943">
    <property type="entry name" value="Polysacc_synt"/>
    <property type="match status" value="1"/>
</dbReference>
<feature type="transmembrane region" description="Helical" evidence="6">
    <location>
        <begin position="359"/>
        <end position="381"/>
    </location>
</feature>
<keyword evidence="4 6" id="KW-1133">Transmembrane helix</keyword>
<dbReference type="PANTHER" id="PTHR30250">
    <property type="entry name" value="PST FAMILY PREDICTED COLANIC ACID TRANSPORTER"/>
    <property type="match status" value="1"/>
</dbReference>
<protein>
    <submittedName>
        <fullName evidence="7">O-antigen/teichoic acid export membrane protein</fullName>
    </submittedName>
</protein>
<evidence type="ECO:0000256" key="1">
    <source>
        <dbReference type="ARBA" id="ARBA00004651"/>
    </source>
</evidence>
<feature type="transmembrane region" description="Helical" evidence="6">
    <location>
        <begin position="250"/>
        <end position="267"/>
    </location>
</feature>
<evidence type="ECO:0000256" key="5">
    <source>
        <dbReference type="ARBA" id="ARBA00023136"/>
    </source>
</evidence>
<feature type="transmembrane region" description="Helical" evidence="6">
    <location>
        <begin position="38"/>
        <end position="58"/>
    </location>
</feature>
<evidence type="ECO:0000256" key="3">
    <source>
        <dbReference type="ARBA" id="ARBA00022692"/>
    </source>
</evidence>
<gene>
    <name evidence="7" type="ORF">DSM00_1184</name>
</gene>
<feature type="transmembrane region" description="Helical" evidence="6">
    <location>
        <begin position="219"/>
        <end position="238"/>
    </location>
</feature>
<accession>A0A4Q0PC48</accession>
<feature type="transmembrane region" description="Helical" evidence="6">
    <location>
        <begin position="421"/>
        <end position="439"/>
    </location>
</feature>
<dbReference type="PANTHER" id="PTHR30250:SF11">
    <property type="entry name" value="O-ANTIGEN TRANSPORTER-RELATED"/>
    <property type="match status" value="1"/>
</dbReference>
<evidence type="ECO:0000313" key="8">
    <source>
        <dbReference type="Proteomes" id="UP000289238"/>
    </source>
</evidence>
<sequence length="489" mass="55078">MGIVSSQSFKNLITTYLGFGIGALNTLVLYVQFFQDEYYGLVGFLLSSATLAMPFIAVGTHNTLIKFYSKYSGRKQEVFLSFMLGLPLIILIPTTILVTVFYSDLVDFLASKNEIVRPYIIVIGIIAFSMAYFEIAYAYAKAQLHSVFGNIMNEIFHRLGVMILLLLFAIDLIDMDQFLFGLAIVYVLRMFIMLGYAFSLKKPKLRLAIPEEWKAIIKYSTLIIVAGSVAVMILEIDMFMLGKLVAIENIAYYSVGIYIAAVIAVPARAMHQIMYPLTANYLNERRFVELKDLYKKSSLTLYIISGLLLLLIVCNINTLYLILDPAYSKGLYVVLLISLAKLVDNILGNNNAILYNSDYYRLVLVLGVFLVILAIILNLIFIPELGINGAAIATFIASVGYALAKIIVVYKKFGMHPFTKATMNVTSLLLVLGVCFYFWNFKLNPYLAIGLKSIILGSIYLVVVYIFKISPEIYNWLNDNILKRKSRIE</sequence>
<feature type="transmembrane region" description="Helical" evidence="6">
    <location>
        <begin position="445"/>
        <end position="467"/>
    </location>
</feature>
<feature type="transmembrane region" description="Helical" evidence="6">
    <location>
        <begin position="12"/>
        <end position="32"/>
    </location>
</feature>
<comment type="subcellular location">
    <subcellularLocation>
        <location evidence="1">Cell membrane</location>
        <topology evidence="1">Multi-pass membrane protein</topology>
    </subcellularLocation>
</comment>
<dbReference type="EMBL" id="QOVM01000002">
    <property type="protein sequence ID" value="RXG23569.1"/>
    <property type="molecule type" value="Genomic_DNA"/>
</dbReference>
<feature type="transmembrane region" description="Helical" evidence="6">
    <location>
        <begin position="387"/>
        <end position="409"/>
    </location>
</feature>
<name>A0A4Q0PC48_9FLAO</name>
<keyword evidence="8" id="KW-1185">Reference proteome</keyword>